<reference evidence="2 3" key="1">
    <citation type="submission" date="2016-02" db="EMBL/GenBank/DDBJ databases">
        <title>Genome analysis of coral dinoflagellate symbionts highlights evolutionary adaptations to a symbiotic lifestyle.</title>
        <authorList>
            <person name="Aranda M."/>
            <person name="Li Y."/>
            <person name="Liew Y.J."/>
            <person name="Baumgarten S."/>
            <person name="Simakov O."/>
            <person name="Wilson M."/>
            <person name="Piel J."/>
            <person name="Ashoor H."/>
            <person name="Bougouffa S."/>
            <person name="Bajic V.B."/>
            <person name="Ryu T."/>
            <person name="Ravasi T."/>
            <person name="Bayer T."/>
            <person name="Micklem G."/>
            <person name="Kim H."/>
            <person name="Bhak J."/>
            <person name="Lajeunesse T.C."/>
            <person name="Voolstra C.R."/>
        </authorList>
    </citation>
    <scope>NUCLEOTIDE SEQUENCE [LARGE SCALE GENOMIC DNA]</scope>
    <source>
        <strain evidence="2 3">CCMP2467</strain>
    </source>
</reference>
<evidence type="ECO:0000313" key="2">
    <source>
        <dbReference type="EMBL" id="OLP82418.1"/>
    </source>
</evidence>
<evidence type="ECO:0008006" key="4">
    <source>
        <dbReference type="Google" id="ProtNLM"/>
    </source>
</evidence>
<keyword evidence="3" id="KW-1185">Reference proteome</keyword>
<organism evidence="2 3">
    <name type="scientific">Symbiodinium microadriaticum</name>
    <name type="common">Dinoflagellate</name>
    <name type="synonym">Zooxanthella microadriatica</name>
    <dbReference type="NCBI Taxonomy" id="2951"/>
    <lineage>
        <taxon>Eukaryota</taxon>
        <taxon>Sar</taxon>
        <taxon>Alveolata</taxon>
        <taxon>Dinophyceae</taxon>
        <taxon>Suessiales</taxon>
        <taxon>Symbiodiniaceae</taxon>
        <taxon>Symbiodinium</taxon>
    </lineage>
</organism>
<accession>A0A1Q9CHK6</accession>
<name>A0A1Q9CHK6_SYMMI</name>
<dbReference type="Proteomes" id="UP000186817">
    <property type="component" value="Unassembled WGS sequence"/>
</dbReference>
<dbReference type="OrthoDB" id="10451214at2759"/>
<protein>
    <recommendedName>
        <fullName evidence="4">EF-hand domain-containing protein</fullName>
    </recommendedName>
</protein>
<proteinExistence type="predicted"/>
<dbReference type="EMBL" id="LSRX01001194">
    <property type="protein sequence ID" value="OLP82418.1"/>
    <property type="molecule type" value="Genomic_DNA"/>
</dbReference>
<dbReference type="InterPro" id="IPR011992">
    <property type="entry name" value="EF-hand-dom_pair"/>
</dbReference>
<dbReference type="Gene3D" id="1.10.238.10">
    <property type="entry name" value="EF-hand"/>
    <property type="match status" value="1"/>
</dbReference>
<sequence length="197" mass="22508">MTAAVAIAVAGTFSITIVLVVVFVRQLQERKDEEKAERLRQKVTQSLSEVFMAASKDGVMEKQDYIEIISSPYFLRKLQSVANMRPIPDLLRMFDWLDVTNKGSINQEDFMAGFDWLNENVTGKSLLKLQTSARHRCRKIETRAQALRHEIDAADGMIARRTQEMETILSDVLQRIEDKLLAYLVIYAFLGFGFQSV</sequence>
<feature type="transmembrane region" description="Helical" evidence="1">
    <location>
        <begin position="6"/>
        <end position="24"/>
    </location>
</feature>
<keyword evidence="1" id="KW-0472">Membrane</keyword>
<keyword evidence="1" id="KW-0812">Transmembrane</keyword>
<dbReference type="AlphaFoldDB" id="A0A1Q9CHK6"/>
<dbReference type="SUPFAM" id="SSF47473">
    <property type="entry name" value="EF-hand"/>
    <property type="match status" value="1"/>
</dbReference>
<gene>
    <name evidence="2" type="ORF">AK812_SmicGene36927</name>
</gene>
<comment type="caution">
    <text evidence="2">The sequence shown here is derived from an EMBL/GenBank/DDBJ whole genome shotgun (WGS) entry which is preliminary data.</text>
</comment>
<keyword evidence="1" id="KW-1133">Transmembrane helix</keyword>
<evidence type="ECO:0000256" key="1">
    <source>
        <dbReference type="SAM" id="Phobius"/>
    </source>
</evidence>
<evidence type="ECO:0000313" key="3">
    <source>
        <dbReference type="Proteomes" id="UP000186817"/>
    </source>
</evidence>